<comment type="caution">
    <text evidence="2">The sequence shown here is derived from an EMBL/GenBank/DDBJ whole genome shotgun (WGS) entry which is preliminary data.</text>
</comment>
<accession>A0ABR2N5N2</accession>
<evidence type="ECO:0000313" key="3">
    <source>
        <dbReference type="Proteomes" id="UP001412067"/>
    </source>
</evidence>
<dbReference type="Gene3D" id="3.20.20.80">
    <property type="entry name" value="Glycosidases"/>
    <property type="match status" value="1"/>
</dbReference>
<feature type="signal peptide" evidence="1">
    <location>
        <begin position="1"/>
        <end position="22"/>
    </location>
</feature>
<proteinExistence type="predicted"/>
<sequence>MLLITLFHVLILVSLHLPSSAAALLARQSSDLFRSYIGAEFEDVKFSDVPINPSVEFHFILSFAIDYNADDSSSTHEDLGFVWHGGGGHERRGHEPRFVNGVVVNHLL</sequence>
<gene>
    <name evidence="2" type="ORF">KSP40_PGU005389</name>
</gene>
<protein>
    <submittedName>
        <fullName evidence="2">Uncharacterized protein</fullName>
    </submittedName>
</protein>
<dbReference type="Proteomes" id="UP001412067">
    <property type="component" value="Unassembled WGS sequence"/>
</dbReference>
<feature type="chain" id="PRO_5045441177" evidence="1">
    <location>
        <begin position="23"/>
        <end position="108"/>
    </location>
</feature>
<evidence type="ECO:0000256" key="1">
    <source>
        <dbReference type="SAM" id="SignalP"/>
    </source>
</evidence>
<keyword evidence="3" id="KW-1185">Reference proteome</keyword>
<keyword evidence="1" id="KW-0732">Signal</keyword>
<dbReference type="PANTHER" id="PTHR46476">
    <property type="entry name" value="CHITINASE 2-LIKE"/>
    <property type="match status" value="1"/>
</dbReference>
<reference evidence="2 3" key="1">
    <citation type="journal article" date="2022" name="Nat. Plants">
        <title>Genomes of leafy and leafless Platanthera orchids illuminate the evolution of mycoheterotrophy.</title>
        <authorList>
            <person name="Li M.H."/>
            <person name="Liu K.W."/>
            <person name="Li Z."/>
            <person name="Lu H.C."/>
            <person name="Ye Q.L."/>
            <person name="Zhang D."/>
            <person name="Wang J.Y."/>
            <person name="Li Y.F."/>
            <person name="Zhong Z.M."/>
            <person name="Liu X."/>
            <person name="Yu X."/>
            <person name="Liu D.K."/>
            <person name="Tu X.D."/>
            <person name="Liu B."/>
            <person name="Hao Y."/>
            <person name="Liao X.Y."/>
            <person name="Jiang Y.T."/>
            <person name="Sun W.H."/>
            <person name="Chen J."/>
            <person name="Chen Y.Q."/>
            <person name="Ai Y."/>
            <person name="Zhai J.W."/>
            <person name="Wu S.S."/>
            <person name="Zhou Z."/>
            <person name="Hsiao Y.Y."/>
            <person name="Wu W.L."/>
            <person name="Chen Y.Y."/>
            <person name="Lin Y.F."/>
            <person name="Hsu J.L."/>
            <person name="Li C.Y."/>
            <person name="Wang Z.W."/>
            <person name="Zhao X."/>
            <person name="Zhong W.Y."/>
            <person name="Ma X.K."/>
            <person name="Ma L."/>
            <person name="Huang J."/>
            <person name="Chen G.Z."/>
            <person name="Huang M.Z."/>
            <person name="Huang L."/>
            <person name="Peng D.H."/>
            <person name="Luo Y.B."/>
            <person name="Zou S.Q."/>
            <person name="Chen S.P."/>
            <person name="Lan S."/>
            <person name="Tsai W.C."/>
            <person name="Van de Peer Y."/>
            <person name="Liu Z.J."/>
        </authorList>
    </citation>
    <scope>NUCLEOTIDE SEQUENCE [LARGE SCALE GENOMIC DNA]</scope>
    <source>
        <strain evidence="2">Lor288</strain>
    </source>
</reference>
<dbReference type="PANTHER" id="PTHR46476:SF13">
    <property type="entry name" value="2, PUTATIVE, EXPRESSED-RELATED"/>
    <property type="match status" value="1"/>
</dbReference>
<dbReference type="EMBL" id="JBBWWR010000001">
    <property type="protein sequence ID" value="KAK8971400.1"/>
    <property type="molecule type" value="Genomic_DNA"/>
</dbReference>
<organism evidence="2 3">
    <name type="scientific">Platanthera guangdongensis</name>
    <dbReference type="NCBI Taxonomy" id="2320717"/>
    <lineage>
        <taxon>Eukaryota</taxon>
        <taxon>Viridiplantae</taxon>
        <taxon>Streptophyta</taxon>
        <taxon>Embryophyta</taxon>
        <taxon>Tracheophyta</taxon>
        <taxon>Spermatophyta</taxon>
        <taxon>Magnoliopsida</taxon>
        <taxon>Liliopsida</taxon>
        <taxon>Asparagales</taxon>
        <taxon>Orchidaceae</taxon>
        <taxon>Orchidoideae</taxon>
        <taxon>Orchideae</taxon>
        <taxon>Orchidinae</taxon>
        <taxon>Platanthera</taxon>
    </lineage>
</organism>
<name>A0ABR2N5N2_9ASPA</name>
<evidence type="ECO:0000313" key="2">
    <source>
        <dbReference type="EMBL" id="KAK8971400.1"/>
    </source>
</evidence>